<accession>A0AAQ3NKE0</accession>
<evidence type="ECO:0000313" key="3">
    <source>
        <dbReference type="Proteomes" id="UP001374535"/>
    </source>
</evidence>
<feature type="non-terminal residue" evidence="2">
    <location>
        <position position="1"/>
    </location>
</feature>
<name>A0AAQ3NKE0_VIGMU</name>
<protein>
    <submittedName>
        <fullName evidence="2">Uncharacterized protein</fullName>
    </submittedName>
</protein>
<evidence type="ECO:0000313" key="2">
    <source>
        <dbReference type="EMBL" id="WVZ12029.1"/>
    </source>
</evidence>
<keyword evidence="1" id="KW-0812">Transmembrane</keyword>
<feature type="transmembrane region" description="Helical" evidence="1">
    <location>
        <begin position="63"/>
        <end position="83"/>
    </location>
</feature>
<reference evidence="2 3" key="1">
    <citation type="journal article" date="2023" name="Life. Sci Alliance">
        <title>Evolutionary insights into 3D genome organization and epigenetic landscape of Vigna mungo.</title>
        <authorList>
            <person name="Junaid A."/>
            <person name="Singh B."/>
            <person name="Bhatia S."/>
        </authorList>
    </citation>
    <scope>NUCLEOTIDE SEQUENCE [LARGE SCALE GENOMIC DNA]</scope>
    <source>
        <strain evidence="2">Urdbean</strain>
    </source>
</reference>
<keyword evidence="1" id="KW-0472">Membrane</keyword>
<dbReference type="EMBL" id="CP144696">
    <property type="protein sequence ID" value="WVZ12029.1"/>
    <property type="molecule type" value="Genomic_DNA"/>
</dbReference>
<sequence length="118" mass="13735">FIFKTNNSIFFFVFSNSSTYFSLNSFSQVSKLKQTYIISFSFLTKSTSIEANTALLKHFLPTLFLHLYILSCACINLNSWFILKKFLERCTAPYSGCLLIKGSRKFYQSMRQNICQDK</sequence>
<keyword evidence="3" id="KW-1185">Reference proteome</keyword>
<dbReference type="AlphaFoldDB" id="A0AAQ3NKE0"/>
<proteinExistence type="predicted"/>
<dbReference type="Proteomes" id="UP001374535">
    <property type="component" value="Chromosome 5"/>
</dbReference>
<gene>
    <name evidence="2" type="ORF">V8G54_016559</name>
</gene>
<organism evidence="2 3">
    <name type="scientific">Vigna mungo</name>
    <name type="common">Black gram</name>
    <name type="synonym">Phaseolus mungo</name>
    <dbReference type="NCBI Taxonomy" id="3915"/>
    <lineage>
        <taxon>Eukaryota</taxon>
        <taxon>Viridiplantae</taxon>
        <taxon>Streptophyta</taxon>
        <taxon>Embryophyta</taxon>
        <taxon>Tracheophyta</taxon>
        <taxon>Spermatophyta</taxon>
        <taxon>Magnoliopsida</taxon>
        <taxon>eudicotyledons</taxon>
        <taxon>Gunneridae</taxon>
        <taxon>Pentapetalae</taxon>
        <taxon>rosids</taxon>
        <taxon>fabids</taxon>
        <taxon>Fabales</taxon>
        <taxon>Fabaceae</taxon>
        <taxon>Papilionoideae</taxon>
        <taxon>50 kb inversion clade</taxon>
        <taxon>NPAAA clade</taxon>
        <taxon>indigoferoid/millettioid clade</taxon>
        <taxon>Phaseoleae</taxon>
        <taxon>Vigna</taxon>
    </lineage>
</organism>
<keyword evidence="1" id="KW-1133">Transmembrane helix</keyword>
<evidence type="ECO:0000256" key="1">
    <source>
        <dbReference type="SAM" id="Phobius"/>
    </source>
</evidence>